<evidence type="ECO:0000313" key="2">
    <source>
        <dbReference type="EMBL" id="ADV61919.1"/>
    </source>
</evidence>
<dbReference type="AlphaFoldDB" id="E8QWM7"/>
<keyword evidence="3" id="KW-1185">Reference proteome</keyword>
<reference evidence="2 3" key="2">
    <citation type="journal article" date="2011" name="Stand. Genomic Sci.">
        <title>Complete genome sequence of Isosphaera pallida type strain (IS1B).</title>
        <authorList>
            <consortium name="US DOE Joint Genome Institute (JGI-PGF)"/>
            <person name="Goker M."/>
            <person name="Cleland D."/>
            <person name="Saunders E."/>
            <person name="Lapidus A."/>
            <person name="Nolan M."/>
            <person name="Lucas S."/>
            <person name="Hammon N."/>
            <person name="Deshpande S."/>
            <person name="Cheng J.F."/>
            <person name="Tapia R."/>
            <person name="Han C."/>
            <person name="Goodwin L."/>
            <person name="Pitluck S."/>
            <person name="Liolios K."/>
            <person name="Pagani I."/>
            <person name="Ivanova N."/>
            <person name="Mavromatis K."/>
            <person name="Pati A."/>
            <person name="Chen A."/>
            <person name="Palaniappan K."/>
            <person name="Land M."/>
            <person name="Hauser L."/>
            <person name="Chang Y.J."/>
            <person name="Jeffries C.D."/>
            <person name="Detter J.C."/>
            <person name="Beck B."/>
            <person name="Woyke T."/>
            <person name="Bristow J."/>
            <person name="Eisen J.A."/>
            <person name="Markowitz V."/>
            <person name="Hugenholtz P."/>
            <person name="Kyrpides N.C."/>
            <person name="Klenk H.P."/>
        </authorList>
    </citation>
    <scope>NUCLEOTIDE SEQUENCE [LARGE SCALE GENOMIC DNA]</scope>
    <source>
        <strain evidence="3">ATCC 43644 / DSM 9630 / IS1B</strain>
    </source>
</reference>
<feature type="region of interest" description="Disordered" evidence="1">
    <location>
        <begin position="1"/>
        <end position="42"/>
    </location>
</feature>
<dbReference type="InParanoid" id="E8QWM7"/>
<proteinExistence type="predicted"/>
<feature type="compositionally biased region" description="Basic and acidic residues" evidence="1">
    <location>
        <begin position="1"/>
        <end position="12"/>
    </location>
</feature>
<accession>E8QWM7</accession>
<evidence type="ECO:0000313" key="3">
    <source>
        <dbReference type="Proteomes" id="UP000008631"/>
    </source>
</evidence>
<dbReference type="HOGENOM" id="CLU_2752380_0_0_0"/>
<dbReference type="EMBL" id="CP002353">
    <property type="protein sequence ID" value="ADV61919.1"/>
    <property type="molecule type" value="Genomic_DNA"/>
</dbReference>
<dbReference type="KEGG" id="ipa:Isop_1333"/>
<reference key="1">
    <citation type="submission" date="2010-11" db="EMBL/GenBank/DDBJ databases">
        <title>The complete sequence of chromosome of Isophaera pallida ATCC 43644.</title>
        <authorList>
            <consortium name="US DOE Joint Genome Institute (JGI-PGF)"/>
            <person name="Lucas S."/>
            <person name="Copeland A."/>
            <person name="Lapidus A."/>
            <person name="Bruce D."/>
            <person name="Goodwin L."/>
            <person name="Pitluck S."/>
            <person name="Kyrpides N."/>
            <person name="Mavromatis K."/>
            <person name="Pagani I."/>
            <person name="Ivanova N."/>
            <person name="Saunders E."/>
            <person name="Brettin T."/>
            <person name="Detter J.C."/>
            <person name="Han C."/>
            <person name="Tapia R."/>
            <person name="Land M."/>
            <person name="Hauser L."/>
            <person name="Markowitz V."/>
            <person name="Cheng J.-F."/>
            <person name="Hugenholtz P."/>
            <person name="Woyke T."/>
            <person name="Wu D."/>
            <person name="Eisen J.A."/>
        </authorList>
    </citation>
    <scope>NUCLEOTIDE SEQUENCE</scope>
    <source>
        <strain>ATCC 43644</strain>
    </source>
</reference>
<evidence type="ECO:0000256" key="1">
    <source>
        <dbReference type="SAM" id="MobiDB-lite"/>
    </source>
</evidence>
<dbReference type="Proteomes" id="UP000008631">
    <property type="component" value="Chromosome"/>
</dbReference>
<gene>
    <name evidence="2" type="ordered locus">Isop_1333</name>
</gene>
<sequence length="70" mass="7448">MPAALHLERETSVRPSSGFGAVGRTETTSGVKLGRPTVRGRPPLIDRSVIESLGEGQTTRESSQTRMAIA</sequence>
<name>E8QWM7_ISOPI</name>
<protein>
    <submittedName>
        <fullName evidence="2">Uncharacterized protein</fullName>
    </submittedName>
</protein>
<organism evidence="2 3">
    <name type="scientific">Isosphaera pallida (strain ATCC 43644 / DSM 9630 / IS1B)</name>
    <dbReference type="NCBI Taxonomy" id="575540"/>
    <lineage>
        <taxon>Bacteria</taxon>
        <taxon>Pseudomonadati</taxon>
        <taxon>Planctomycetota</taxon>
        <taxon>Planctomycetia</taxon>
        <taxon>Isosphaerales</taxon>
        <taxon>Isosphaeraceae</taxon>
        <taxon>Isosphaera</taxon>
    </lineage>
</organism>